<dbReference type="PROSITE" id="PS51194">
    <property type="entry name" value="HELICASE_CTER"/>
    <property type="match status" value="1"/>
</dbReference>
<dbReference type="Gene3D" id="3.40.50.300">
    <property type="entry name" value="P-loop containing nucleotide triphosphate hydrolases"/>
    <property type="match status" value="1"/>
</dbReference>
<dbReference type="InterPro" id="IPR001650">
    <property type="entry name" value="Helicase_C-like"/>
</dbReference>
<dbReference type="Pfam" id="PF00271">
    <property type="entry name" value="Helicase_C"/>
    <property type="match status" value="1"/>
</dbReference>
<organism evidence="4 5">
    <name type="scientific">Candidatus Adlerbacteria bacterium GW2011_GWC1_50_9</name>
    <dbReference type="NCBI Taxonomy" id="1618608"/>
    <lineage>
        <taxon>Bacteria</taxon>
        <taxon>Candidatus Adleribacteriota</taxon>
    </lineage>
</organism>
<comment type="caution">
    <text evidence="4">The sequence shown here is derived from an EMBL/GenBank/DDBJ whole genome shotgun (WGS) entry which is preliminary data.</text>
</comment>
<dbReference type="PATRIC" id="fig|1618608.3.peg.753"/>
<dbReference type="GO" id="GO:0003678">
    <property type="term" value="F:DNA helicase activity"/>
    <property type="evidence" value="ECO:0007669"/>
    <property type="project" value="TreeGrafter"/>
</dbReference>
<keyword evidence="2 4" id="KW-0347">Helicase</keyword>
<keyword evidence="1" id="KW-0378">Hydrolase</keyword>
<evidence type="ECO:0000256" key="1">
    <source>
        <dbReference type="ARBA" id="ARBA00022801"/>
    </source>
</evidence>
<keyword evidence="2 4" id="KW-0067">ATP-binding</keyword>
<dbReference type="SUPFAM" id="SSF52540">
    <property type="entry name" value="P-loop containing nucleoside triphosphate hydrolases"/>
    <property type="match status" value="1"/>
</dbReference>
<reference evidence="4 5" key="1">
    <citation type="journal article" date="2015" name="Nature">
        <title>rRNA introns, odd ribosomes, and small enigmatic genomes across a large radiation of phyla.</title>
        <authorList>
            <person name="Brown C.T."/>
            <person name="Hug L.A."/>
            <person name="Thomas B.C."/>
            <person name="Sharon I."/>
            <person name="Castelle C.J."/>
            <person name="Singh A."/>
            <person name="Wilkins M.J."/>
            <person name="Williams K.H."/>
            <person name="Banfield J.F."/>
        </authorList>
    </citation>
    <scope>NUCLEOTIDE SEQUENCE [LARGE SCALE GENOMIC DNA]</scope>
</reference>
<protein>
    <submittedName>
        <fullName evidence="4">ATP-dependent DNA helicase RecG</fullName>
    </submittedName>
</protein>
<dbReference type="Proteomes" id="UP000034201">
    <property type="component" value="Unassembled WGS sequence"/>
</dbReference>
<dbReference type="InterPro" id="IPR027417">
    <property type="entry name" value="P-loop_NTPase"/>
</dbReference>
<name>A0A0G1WLA3_9BACT</name>
<feature type="domain" description="Helicase C-terminal" evidence="3">
    <location>
        <begin position="24"/>
        <end position="166"/>
    </location>
</feature>
<dbReference type="InterPro" id="IPR045562">
    <property type="entry name" value="RecG_dom3_C"/>
</dbReference>
<dbReference type="GO" id="GO:0016787">
    <property type="term" value="F:hydrolase activity"/>
    <property type="evidence" value="ECO:0007669"/>
    <property type="project" value="UniProtKB-KW"/>
</dbReference>
<evidence type="ECO:0000313" key="4">
    <source>
        <dbReference type="EMBL" id="KKW19390.1"/>
    </source>
</evidence>
<dbReference type="GO" id="GO:0006281">
    <property type="term" value="P:DNA repair"/>
    <property type="evidence" value="ECO:0007669"/>
    <property type="project" value="InterPro"/>
</dbReference>
<gene>
    <name evidence="4" type="ORF">UY61_C0058G0001</name>
</gene>
<dbReference type="PANTHER" id="PTHR47964">
    <property type="entry name" value="ATP-DEPENDENT DNA HELICASE HOMOLOG RECG, CHLOROPLASTIC"/>
    <property type="match status" value="1"/>
</dbReference>
<accession>A0A0G1WLA3</accession>
<evidence type="ECO:0000259" key="3">
    <source>
        <dbReference type="PROSITE" id="PS51194"/>
    </source>
</evidence>
<feature type="non-terminal residue" evidence="4">
    <location>
        <position position="1"/>
    </location>
</feature>
<dbReference type="InterPro" id="IPR047112">
    <property type="entry name" value="RecG/Mfd"/>
</dbReference>
<sequence length="232" mass="26087">STNNESVTNIRMSELQKRIWEVKAVKEEYQKLSTNIFPDLKVAMLHGKMPAKSHTAFRRVRRNAQALGGKSKEEVMKDFRDGKIDILVSTSVVEVGVDIPNASVMMIEGAERFGLAQLHQFRGRVGRGAEQSYCFLFPTEDGAASRRLRAVRDAKSGFELAEKDLEIRGPGNMFGVEQSGFSQHALKGIMDAELVRAVRREAIELLRADPGLRNNSTLAQRIKEMESEVHWE</sequence>
<proteinExistence type="predicted"/>
<keyword evidence="2 4" id="KW-0547">Nucleotide-binding</keyword>
<evidence type="ECO:0000256" key="2">
    <source>
        <dbReference type="ARBA" id="ARBA00022806"/>
    </source>
</evidence>
<dbReference type="SMART" id="SM00490">
    <property type="entry name" value="HELICc"/>
    <property type="match status" value="1"/>
</dbReference>
<evidence type="ECO:0000313" key="5">
    <source>
        <dbReference type="Proteomes" id="UP000034201"/>
    </source>
</evidence>
<dbReference type="EMBL" id="LCQQ01000058">
    <property type="protein sequence ID" value="KKW19390.1"/>
    <property type="molecule type" value="Genomic_DNA"/>
</dbReference>
<dbReference type="AlphaFoldDB" id="A0A0G1WLA3"/>
<dbReference type="PANTHER" id="PTHR47964:SF1">
    <property type="entry name" value="ATP-DEPENDENT DNA HELICASE HOMOLOG RECG, CHLOROPLASTIC"/>
    <property type="match status" value="1"/>
</dbReference>
<dbReference type="Pfam" id="PF19833">
    <property type="entry name" value="RecG_dom3_C"/>
    <property type="match status" value="1"/>
</dbReference>